<evidence type="ECO:0000256" key="1">
    <source>
        <dbReference type="SAM" id="MobiDB-lite"/>
    </source>
</evidence>
<protein>
    <recommendedName>
        <fullName evidence="2">Nascent polypeptide-associated complex subunit alpha-like UBA domain-containing protein</fullName>
    </recommendedName>
</protein>
<proteinExistence type="predicted"/>
<dbReference type="AlphaFoldDB" id="A0A1B7P5F6"/>
<dbReference type="Proteomes" id="UP000091918">
    <property type="component" value="Unassembled WGS sequence"/>
</dbReference>
<name>A0A1B7P5F6_9EURO</name>
<dbReference type="STRING" id="1658172.A0A1B7P5F6"/>
<sequence length="189" mass="19296">MATSNRRQTSDAEPRGNSNNNTNNNNNNNNGNGESASELPTNAEDRAAAAALSSLNTANETSASENDAGVPRGAVLPSAADQEALGKAMSRLEIIAGVGKAGGAGAAAAAAVEAGRKDTNSKKSKADDKAEGGEEDKVVKKKVVKVAAEDVGLLVDQLDLNKPKATELLKAHEGDPIKAIRAYIAPPRA</sequence>
<evidence type="ECO:0000259" key="2">
    <source>
        <dbReference type="Pfam" id="PF19026"/>
    </source>
</evidence>
<dbReference type="InterPro" id="IPR038922">
    <property type="entry name" value="HYPK_UBA"/>
</dbReference>
<feature type="compositionally biased region" description="Basic and acidic residues" evidence="1">
    <location>
        <begin position="114"/>
        <end position="136"/>
    </location>
</feature>
<dbReference type="GO" id="GO:0050821">
    <property type="term" value="P:protein stabilization"/>
    <property type="evidence" value="ECO:0007669"/>
    <property type="project" value="TreeGrafter"/>
</dbReference>
<evidence type="ECO:0000313" key="3">
    <source>
        <dbReference type="EMBL" id="OAX84239.1"/>
    </source>
</evidence>
<reference evidence="3 4" key="1">
    <citation type="submission" date="2015-07" db="EMBL/GenBank/DDBJ databases">
        <title>Emmonsia species relationships and genome sequence.</title>
        <authorList>
            <person name="Cuomo C.A."/>
            <person name="Schwartz I.S."/>
            <person name="Kenyon C."/>
            <person name="de Hoog G.S."/>
            <person name="Govender N.P."/>
            <person name="Botha A."/>
            <person name="Moreno L."/>
            <person name="de Vries M."/>
            <person name="Munoz J.F."/>
            <person name="Stielow J.B."/>
        </authorList>
    </citation>
    <scope>NUCLEOTIDE SEQUENCE [LARGE SCALE GENOMIC DNA]</scope>
    <source>
        <strain evidence="3 4">CBS 136260</strain>
    </source>
</reference>
<dbReference type="PANTHER" id="PTHR31184">
    <property type="entry name" value="HUNTINGTIN-INTERACTING PROTEIN K FAMILY MEMBER"/>
    <property type="match status" value="1"/>
</dbReference>
<dbReference type="InterPro" id="IPR044034">
    <property type="entry name" value="NAC-like_UBA"/>
</dbReference>
<dbReference type="InterPro" id="IPR052617">
    <property type="entry name" value="Huntingtin-int_K"/>
</dbReference>
<feature type="compositionally biased region" description="Low complexity" evidence="1">
    <location>
        <begin position="48"/>
        <end position="59"/>
    </location>
</feature>
<feature type="compositionally biased region" description="Low complexity" evidence="1">
    <location>
        <begin position="16"/>
        <end position="33"/>
    </location>
</feature>
<evidence type="ECO:0000313" key="4">
    <source>
        <dbReference type="Proteomes" id="UP000091918"/>
    </source>
</evidence>
<feature type="region of interest" description="Disordered" evidence="1">
    <location>
        <begin position="106"/>
        <end position="136"/>
    </location>
</feature>
<keyword evidence="4" id="KW-1185">Reference proteome</keyword>
<dbReference type="EMBL" id="LGUA01000093">
    <property type="protein sequence ID" value="OAX84239.1"/>
    <property type="molecule type" value="Genomic_DNA"/>
</dbReference>
<feature type="domain" description="Nascent polypeptide-associated complex subunit alpha-like UBA" evidence="2">
    <location>
        <begin position="144"/>
        <end position="184"/>
    </location>
</feature>
<comment type="caution">
    <text evidence="3">The sequence shown here is derived from an EMBL/GenBank/DDBJ whole genome shotgun (WGS) entry which is preliminary data.</text>
</comment>
<dbReference type="Pfam" id="PF19026">
    <property type="entry name" value="UBA_HYPK"/>
    <property type="match status" value="1"/>
</dbReference>
<dbReference type="CDD" id="cd14361">
    <property type="entry name" value="UBA_HYPK"/>
    <property type="match status" value="1"/>
</dbReference>
<gene>
    <name evidence="3" type="ORF">ACJ72_01401</name>
</gene>
<dbReference type="GO" id="GO:0043066">
    <property type="term" value="P:negative regulation of apoptotic process"/>
    <property type="evidence" value="ECO:0007669"/>
    <property type="project" value="TreeGrafter"/>
</dbReference>
<dbReference type="OrthoDB" id="285219at2759"/>
<accession>A0A1B7P5F6</accession>
<dbReference type="PANTHER" id="PTHR31184:SF2">
    <property type="entry name" value="HUNTINGTIN-INTERACTING PROTEIN K"/>
    <property type="match status" value="1"/>
</dbReference>
<feature type="region of interest" description="Disordered" evidence="1">
    <location>
        <begin position="1"/>
        <end position="75"/>
    </location>
</feature>
<organism evidence="3 4">
    <name type="scientific">Emergomyces africanus</name>
    <dbReference type="NCBI Taxonomy" id="1955775"/>
    <lineage>
        <taxon>Eukaryota</taxon>
        <taxon>Fungi</taxon>
        <taxon>Dikarya</taxon>
        <taxon>Ascomycota</taxon>
        <taxon>Pezizomycotina</taxon>
        <taxon>Eurotiomycetes</taxon>
        <taxon>Eurotiomycetidae</taxon>
        <taxon>Onygenales</taxon>
        <taxon>Ajellomycetaceae</taxon>
        <taxon>Emergomyces</taxon>
    </lineage>
</organism>